<proteinExistence type="predicted"/>
<evidence type="ECO:0000259" key="1">
    <source>
        <dbReference type="Pfam" id="PF08346"/>
    </source>
</evidence>
<name>A0A8S5U8X4_9CAUD</name>
<reference evidence="2" key="1">
    <citation type="journal article" date="2021" name="Proc. Natl. Acad. Sci. U.S.A.">
        <title>A Catalog of Tens of Thousands of Viruses from Human Metagenomes Reveals Hidden Associations with Chronic Diseases.</title>
        <authorList>
            <person name="Tisza M.J."/>
            <person name="Buck C.B."/>
        </authorList>
    </citation>
    <scope>NUCLEOTIDE SEQUENCE</scope>
    <source>
        <strain evidence="2">CtrJu12</strain>
    </source>
</reference>
<organism evidence="2">
    <name type="scientific">Podoviridae sp. ctrJu12</name>
    <dbReference type="NCBI Taxonomy" id="2825278"/>
    <lineage>
        <taxon>Viruses</taxon>
        <taxon>Duplodnaviria</taxon>
        <taxon>Heunggongvirae</taxon>
        <taxon>Uroviricota</taxon>
        <taxon>Caudoviricetes</taxon>
    </lineage>
</organism>
<feature type="domain" description="AntA/AntB antirepressor" evidence="1">
    <location>
        <begin position="16"/>
        <end position="70"/>
    </location>
</feature>
<dbReference type="Pfam" id="PF08346">
    <property type="entry name" value="AntA"/>
    <property type="match status" value="1"/>
</dbReference>
<accession>A0A8S5U8X4</accession>
<protein>
    <submittedName>
        <fullName evidence="2">AntA/AntB antirepressor</fullName>
    </submittedName>
</protein>
<evidence type="ECO:0000313" key="2">
    <source>
        <dbReference type="EMBL" id="DAF90919.1"/>
    </source>
</evidence>
<sequence length="72" mass="8468">MNLIPVNVSKNDEQYVSGRDLHMFLEINTPYSKWFSRMCEYGFVENVDYTTKDKKSSVTTERSCLKHNLNIT</sequence>
<dbReference type="InterPro" id="IPR013557">
    <property type="entry name" value="AntA/B_antirep"/>
</dbReference>
<dbReference type="EMBL" id="BK016040">
    <property type="protein sequence ID" value="DAF90919.1"/>
    <property type="molecule type" value="Genomic_DNA"/>
</dbReference>